<sequence>MKRTKLVYATRQEDIREKVAETLKKYHIPEEDVLDVRYQIKDSNQSALILYTVPDQGGTH</sequence>
<keyword evidence="2" id="KW-1185">Reference proteome</keyword>
<protein>
    <submittedName>
        <fullName evidence="1">Uncharacterized protein</fullName>
    </submittedName>
</protein>
<organism evidence="1 2">
    <name type="scientific">Proteiniclasticum sediminis</name>
    <dbReference type="NCBI Taxonomy" id="2804028"/>
    <lineage>
        <taxon>Bacteria</taxon>
        <taxon>Bacillati</taxon>
        <taxon>Bacillota</taxon>
        <taxon>Clostridia</taxon>
        <taxon>Eubacteriales</taxon>
        <taxon>Clostridiaceae</taxon>
        <taxon>Proteiniclasticum</taxon>
    </lineage>
</organism>
<reference evidence="1" key="1">
    <citation type="submission" date="2021-04" db="EMBL/GenBank/DDBJ databases">
        <title>Proteiniclasticum sedimins sp. nov., an obligate anaerobic bacterium isolated from anaerobic sludge.</title>
        <authorList>
            <person name="Liu J."/>
        </authorList>
    </citation>
    <scope>NUCLEOTIDE SEQUENCE</scope>
    <source>
        <strain evidence="1">BAD-10</strain>
    </source>
</reference>
<proteinExistence type="predicted"/>
<evidence type="ECO:0000313" key="2">
    <source>
        <dbReference type="Proteomes" id="UP000675379"/>
    </source>
</evidence>
<gene>
    <name evidence="1" type="ORF">KCG48_04055</name>
</gene>
<evidence type="ECO:0000313" key="1">
    <source>
        <dbReference type="EMBL" id="MBR0575510.1"/>
    </source>
</evidence>
<dbReference type="Proteomes" id="UP000675379">
    <property type="component" value="Unassembled WGS sequence"/>
</dbReference>
<name>A0A941CMQ0_9CLOT</name>
<dbReference type="RefSeq" id="WP_211800029.1">
    <property type="nucleotide sequence ID" value="NZ_JAGSCS010000003.1"/>
</dbReference>
<comment type="caution">
    <text evidence="1">The sequence shown here is derived from an EMBL/GenBank/DDBJ whole genome shotgun (WGS) entry which is preliminary data.</text>
</comment>
<accession>A0A941CMQ0</accession>
<dbReference type="AlphaFoldDB" id="A0A941CMQ0"/>
<dbReference type="EMBL" id="JAGSCS010000003">
    <property type="protein sequence ID" value="MBR0575510.1"/>
    <property type="molecule type" value="Genomic_DNA"/>
</dbReference>